<organism evidence="1 2">
    <name type="scientific">Pholiota conissans</name>
    <dbReference type="NCBI Taxonomy" id="109636"/>
    <lineage>
        <taxon>Eukaryota</taxon>
        <taxon>Fungi</taxon>
        <taxon>Dikarya</taxon>
        <taxon>Basidiomycota</taxon>
        <taxon>Agaricomycotina</taxon>
        <taxon>Agaricomycetes</taxon>
        <taxon>Agaricomycetidae</taxon>
        <taxon>Agaricales</taxon>
        <taxon>Agaricineae</taxon>
        <taxon>Strophariaceae</taxon>
        <taxon>Pholiota</taxon>
    </lineage>
</organism>
<dbReference type="EMBL" id="MU155147">
    <property type="protein sequence ID" value="KAF9484112.1"/>
    <property type="molecule type" value="Genomic_DNA"/>
</dbReference>
<accession>A0A9P5ZAW3</accession>
<keyword evidence="2" id="KW-1185">Reference proteome</keyword>
<protein>
    <submittedName>
        <fullName evidence="1">Uncharacterized protein</fullName>
    </submittedName>
</protein>
<dbReference type="Proteomes" id="UP000807469">
    <property type="component" value="Unassembled WGS sequence"/>
</dbReference>
<proteinExistence type="predicted"/>
<evidence type="ECO:0000313" key="1">
    <source>
        <dbReference type="EMBL" id="KAF9484112.1"/>
    </source>
</evidence>
<comment type="caution">
    <text evidence="1">The sequence shown here is derived from an EMBL/GenBank/DDBJ whole genome shotgun (WGS) entry which is preliminary data.</text>
</comment>
<dbReference type="AlphaFoldDB" id="A0A9P5ZAW3"/>
<reference evidence="1" key="1">
    <citation type="submission" date="2020-11" db="EMBL/GenBank/DDBJ databases">
        <authorList>
            <consortium name="DOE Joint Genome Institute"/>
            <person name="Ahrendt S."/>
            <person name="Riley R."/>
            <person name="Andreopoulos W."/>
            <person name="Labutti K."/>
            <person name="Pangilinan J."/>
            <person name="Ruiz-Duenas F.J."/>
            <person name="Barrasa J.M."/>
            <person name="Sanchez-Garcia M."/>
            <person name="Camarero S."/>
            <person name="Miyauchi S."/>
            <person name="Serrano A."/>
            <person name="Linde D."/>
            <person name="Babiker R."/>
            <person name="Drula E."/>
            <person name="Ayuso-Fernandez I."/>
            <person name="Pacheco R."/>
            <person name="Padilla G."/>
            <person name="Ferreira P."/>
            <person name="Barriuso J."/>
            <person name="Kellner H."/>
            <person name="Castanera R."/>
            <person name="Alfaro M."/>
            <person name="Ramirez L."/>
            <person name="Pisabarro A.G."/>
            <person name="Kuo A."/>
            <person name="Tritt A."/>
            <person name="Lipzen A."/>
            <person name="He G."/>
            <person name="Yan M."/>
            <person name="Ng V."/>
            <person name="Cullen D."/>
            <person name="Martin F."/>
            <person name="Rosso M.-N."/>
            <person name="Henrissat B."/>
            <person name="Hibbett D."/>
            <person name="Martinez A.T."/>
            <person name="Grigoriev I.V."/>
        </authorList>
    </citation>
    <scope>NUCLEOTIDE SEQUENCE</scope>
    <source>
        <strain evidence="1">CIRM-BRFM 674</strain>
    </source>
</reference>
<name>A0A9P5ZAW3_9AGAR</name>
<sequence>MLFLLYVDYGFQASSSWCIVDFDLSAAETPELRILNFESDTFAFDLHCSLRYTCTQSDDAKKATLPHGWDQDQFSILRKNRSLFSRVLECVGPWLFRVAHMFPCWIARRLFPRVQETIQRRPSDTAFLFRGRRREDPTWARTFCSRLKTRSCSAMGAPSRIFSPTHLLSSRSIVVGLVPALHRRCHIARSNSR</sequence>
<gene>
    <name evidence="1" type="ORF">BDN70DRAFT_197184</name>
</gene>
<evidence type="ECO:0000313" key="2">
    <source>
        <dbReference type="Proteomes" id="UP000807469"/>
    </source>
</evidence>